<dbReference type="Proteomes" id="UP000269945">
    <property type="component" value="Unassembled WGS sequence"/>
</dbReference>
<comment type="caution">
    <text evidence="1">The sequence shown here is derived from an EMBL/GenBank/DDBJ whole genome shotgun (WGS) entry which is preliminary data.</text>
</comment>
<name>A0A9X9PZ54_GULGU</name>
<dbReference type="EMBL" id="CYRY02010775">
    <property type="protein sequence ID" value="VCW78816.1"/>
    <property type="molecule type" value="Genomic_DNA"/>
</dbReference>
<gene>
    <name evidence="1" type="ORF">BN2614_LOCUS1</name>
</gene>
<evidence type="ECO:0000313" key="2">
    <source>
        <dbReference type="Proteomes" id="UP000269945"/>
    </source>
</evidence>
<proteinExistence type="predicted"/>
<evidence type="ECO:0000313" key="1">
    <source>
        <dbReference type="EMBL" id="VCW78816.1"/>
    </source>
</evidence>
<protein>
    <submittedName>
        <fullName evidence="1">Uncharacterized protein</fullName>
    </submittedName>
</protein>
<dbReference type="AlphaFoldDB" id="A0A9X9PZ54"/>
<keyword evidence="2" id="KW-1185">Reference proteome</keyword>
<accession>A0A9X9PZ54</accession>
<reference evidence="1 2" key="1">
    <citation type="submission" date="2018-10" db="EMBL/GenBank/DDBJ databases">
        <authorList>
            <person name="Ekblom R."/>
            <person name="Jareborg N."/>
        </authorList>
    </citation>
    <scope>NUCLEOTIDE SEQUENCE [LARGE SCALE GENOMIC DNA]</scope>
    <source>
        <tissue evidence="1">Muscle</tissue>
    </source>
</reference>
<organism evidence="1 2">
    <name type="scientific">Gulo gulo</name>
    <name type="common">Wolverine</name>
    <name type="synonym">Gluton</name>
    <dbReference type="NCBI Taxonomy" id="48420"/>
    <lineage>
        <taxon>Eukaryota</taxon>
        <taxon>Metazoa</taxon>
        <taxon>Chordata</taxon>
        <taxon>Craniata</taxon>
        <taxon>Vertebrata</taxon>
        <taxon>Euteleostomi</taxon>
        <taxon>Mammalia</taxon>
        <taxon>Eutheria</taxon>
        <taxon>Laurasiatheria</taxon>
        <taxon>Carnivora</taxon>
        <taxon>Caniformia</taxon>
        <taxon>Musteloidea</taxon>
        <taxon>Mustelidae</taxon>
        <taxon>Guloninae</taxon>
        <taxon>Gulo</taxon>
    </lineage>
</organism>
<sequence>MSKTRKPCPIANPTVCSNYPVRKEEIFWSGIFLRVSDPLRNGSHLFIHHIHSVHLLCVGY</sequence>